<evidence type="ECO:0000313" key="2">
    <source>
        <dbReference type="EMBL" id="MCD2422686.1"/>
    </source>
</evidence>
<dbReference type="Pfam" id="PF17164">
    <property type="entry name" value="DUF5122"/>
    <property type="match status" value="1"/>
</dbReference>
<reference evidence="2 3" key="1">
    <citation type="submission" date="2021-11" db="EMBL/GenBank/DDBJ databases">
        <title>Genomic of Niabella pedocola.</title>
        <authorList>
            <person name="Wu T."/>
        </authorList>
    </citation>
    <scope>NUCLEOTIDE SEQUENCE [LARGE SCALE GENOMIC DNA]</scope>
    <source>
        <strain evidence="2 3">JCM 31011</strain>
    </source>
</reference>
<proteinExistence type="predicted"/>
<gene>
    <name evidence="2" type="ORF">LQ567_07935</name>
</gene>
<evidence type="ECO:0000259" key="1">
    <source>
        <dbReference type="Pfam" id="PF16400"/>
    </source>
</evidence>
<dbReference type="Pfam" id="PF16400">
    <property type="entry name" value="DUF5008"/>
    <property type="match status" value="1"/>
</dbReference>
<dbReference type="RefSeq" id="WP_231003920.1">
    <property type="nucleotide sequence ID" value="NZ_JAJNEC010000005.1"/>
</dbReference>
<dbReference type="PROSITE" id="PS51257">
    <property type="entry name" value="PROKAR_LIPOPROTEIN"/>
    <property type="match status" value="1"/>
</dbReference>
<name>A0ABS8PNV8_9BACT</name>
<protein>
    <submittedName>
        <fullName evidence="2">DUF5008 domain-containing protein</fullName>
    </submittedName>
</protein>
<organism evidence="2 3">
    <name type="scientific">Niabella pedocola</name>
    <dbReference type="NCBI Taxonomy" id="1752077"/>
    <lineage>
        <taxon>Bacteria</taxon>
        <taxon>Pseudomonadati</taxon>
        <taxon>Bacteroidota</taxon>
        <taxon>Chitinophagia</taxon>
        <taxon>Chitinophagales</taxon>
        <taxon>Chitinophagaceae</taxon>
        <taxon>Niabella</taxon>
    </lineage>
</organism>
<dbReference type="Proteomes" id="UP001199816">
    <property type="component" value="Unassembled WGS sequence"/>
</dbReference>
<keyword evidence="3" id="KW-1185">Reference proteome</keyword>
<sequence>MKKNVIFLLIICSFFVASCFKRQEMDYAGAYAPPFINSVGLLLQMPVPLQGQAGDTVRFKVAGIDTLLSINPALIEFYLNGSRATVKSVNSNDSTLTVIVPGNASSGASSMIIGDKQFYGPDFNITGWAWLDSTFNATTQKDEKGNPLLGSATNGPVWSVYYDSWMQVLNLFVCGGFTTWNGLSFLGTTPDSYHNNNIAGVIQLNPTTGTLRDNFYVGEGPNRGSTIYGMVKLTNFPGYLVYGTGFSSFGIYKGVNNMTRVYQNGLIDSVTTNVNNPDPENPSANIGVFVNFKGGFDGPVRKVFLDAAGRLISVGNFSRYVYNDYTLSTAFSVVKNYTYQSQVAATNQDGILDTSYNYDPYRTKGFGTNGTISDAVQLMNGTTPGSIIIGGNFTLYNNEGVGRIVMLDNNGKRNPAFNVGEGADGAITKITYNAVTQKLLVTGDFKSFNGVACPAGVVMLNTNGSISTGFKLGDFERSTANSGRLVNYAGQLSDGTVILSGAFERYRDQTGSTFITRQGFMILNPDGTLAANLNNTGVFNGTINDIFETTTLSGRKGVVIAGSFSLFDNHPVNNIIRIGLQRK</sequence>
<comment type="caution">
    <text evidence="2">The sequence shown here is derived from an EMBL/GenBank/DDBJ whole genome shotgun (WGS) entry which is preliminary data.</text>
</comment>
<dbReference type="InterPro" id="IPR013431">
    <property type="entry name" value="Delta_60_rpt"/>
</dbReference>
<dbReference type="InterPro" id="IPR032175">
    <property type="entry name" value="DUF5008"/>
</dbReference>
<evidence type="ECO:0000313" key="3">
    <source>
        <dbReference type="Proteomes" id="UP001199816"/>
    </source>
</evidence>
<feature type="domain" description="DUF5008" evidence="1">
    <location>
        <begin position="25"/>
        <end position="121"/>
    </location>
</feature>
<dbReference type="EMBL" id="JAJNEC010000005">
    <property type="protein sequence ID" value="MCD2422686.1"/>
    <property type="molecule type" value="Genomic_DNA"/>
</dbReference>
<accession>A0ABS8PNV8</accession>